<evidence type="ECO:0000313" key="3">
    <source>
        <dbReference type="Proteomes" id="UP000249725"/>
    </source>
</evidence>
<dbReference type="EMBL" id="QFYR01000002">
    <property type="protein sequence ID" value="RAK52788.1"/>
    <property type="molecule type" value="Genomic_DNA"/>
</dbReference>
<protein>
    <submittedName>
        <fullName evidence="2">Diacylglycerol kinase</fullName>
    </submittedName>
</protein>
<dbReference type="InterPro" id="IPR001206">
    <property type="entry name" value="Diacylglycerol_kinase_cat_dom"/>
</dbReference>
<accession>A0A328AIW3</accession>
<reference evidence="3" key="1">
    <citation type="submission" date="2018-05" db="EMBL/GenBank/DDBJ databases">
        <authorList>
            <person name="Li X."/>
        </authorList>
    </citation>
    <scope>NUCLEOTIDE SEQUENCE [LARGE SCALE GENOMIC DNA]</scope>
    <source>
        <strain evidence="3">YIM 73061</strain>
    </source>
</reference>
<gene>
    <name evidence="2" type="ORF">DJ018_11415</name>
</gene>
<dbReference type="OrthoDB" id="7209949at2"/>
<name>A0A328AIW3_9CAUL</name>
<evidence type="ECO:0000259" key="1">
    <source>
        <dbReference type="PROSITE" id="PS50146"/>
    </source>
</evidence>
<dbReference type="AlphaFoldDB" id="A0A328AIW3"/>
<keyword evidence="2" id="KW-0808">Transferase</keyword>
<evidence type="ECO:0000313" key="2">
    <source>
        <dbReference type="EMBL" id="RAK52788.1"/>
    </source>
</evidence>
<dbReference type="Pfam" id="PF00781">
    <property type="entry name" value="DAGK_cat"/>
    <property type="match status" value="1"/>
</dbReference>
<keyword evidence="2" id="KW-0418">Kinase</keyword>
<dbReference type="InterPro" id="IPR016064">
    <property type="entry name" value="NAD/diacylglycerol_kinase_sf"/>
</dbReference>
<keyword evidence="3" id="KW-1185">Reference proteome</keyword>
<comment type="caution">
    <text evidence="2">The sequence shown here is derived from an EMBL/GenBank/DDBJ whole genome shotgun (WGS) entry which is preliminary data.</text>
</comment>
<proteinExistence type="predicted"/>
<dbReference type="SUPFAM" id="SSF111331">
    <property type="entry name" value="NAD kinase/diacylglycerol kinase-like"/>
    <property type="match status" value="1"/>
</dbReference>
<organism evidence="2 3">
    <name type="scientific">Phenylobacterium deserti</name>
    <dbReference type="NCBI Taxonomy" id="1914756"/>
    <lineage>
        <taxon>Bacteria</taxon>
        <taxon>Pseudomonadati</taxon>
        <taxon>Pseudomonadota</taxon>
        <taxon>Alphaproteobacteria</taxon>
        <taxon>Caulobacterales</taxon>
        <taxon>Caulobacteraceae</taxon>
        <taxon>Phenylobacterium</taxon>
    </lineage>
</organism>
<dbReference type="Proteomes" id="UP000249725">
    <property type="component" value="Unassembled WGS sequence"/>
</dbReference>
<sequence length="340" mass="35587">MDGPVPARPPGPAGAGLRYAESQGDLLVVPVIHAGVLTNPRSRRNLAGAQPTPAPAGVQVEVSRGLETLDEELARLAAARIDLLVIDGGDGTVREVLTRAPRCFTAGMPRIAVLPSGKTNVLAHDLGAPRGWTLEQALASAERGGVASRSPLEVLRPGATSPDLRGFVFGAAAYVRASELAQTGHRLGIFNNLSVAATLAAAVLQTLTGRDDRGWRAGERLALGFDGEAPCEQQLFLLLASTLERLPMGLAPFGAGTRGLRALTVEAPPRRLAAALPPVLAGRSPAWLEAAGYRRHALEIFDLRLPSSFVLDGETYPGGELTVRRGAPLQFVTPVGSETP</sequence>
<dbReference type="Gene3D" id="3.40.50.10330">
    <property type="entry name" value="Probable inorganic polyphosphate/atp-NAD kinase, domain 1"/>
    <property type="match status" value="1"/>
</dbReference>
<dbReference type="GO" id="GO:0016301">
    <property type="term" value="F:kinase activity"/>
    <property type="evidence" value="ECO:0007669"/>
    <property type="project" value="UniProtKB-KW"/>
</dbReference>
<dbReference type="PROSITE" id="PS50146">
    <property type="entry name" value="DAGK"/>
    <property type="match status" value="1"/>
</dbReference>
<feature type="domain" description="DAGKc" evidence="1">
    <location>
        <begin position="56"/>
        <end position="161"/>
    </location>
</feature>
<dbReference type="InterPro" id="IPR017438">
    <property type="entry name" value="ATP-NAD_kinase_N"/>
</dbReference>